<evidence type="ECO:0008006" key="11">
    <source>
        <dbReference type="Google" id="ProtNLM"/>
    </source>
</evidence>
<comment type="subcellular location">
    <subcellularLocation>
        <location evidence="1">Cell membrane</location>
        <topology evidence="1">Single-pass membrane protein</topology>
    </subcellularLocation>
    <subcellularLocation>
        <location evidence="7">Cell membrane</location>
        <topology evidence="7">Single-pass type II membrane protein</topology>
    </subcellularLocation>
</comment>
<keyword evidence="10" id="KW-1185">Reference proteome</keyword>
<reference evidence="9 10" key="1">
    <citation type="submission" date="2021-06" db="EMBL/GenBank/DDBJ databases">
        <title>Complete genome of Haloferula helveola possessing various polysaccharide degrading enzymes.</title>
        <authorList>
            <person name="Takami H."/>
            <person name="Huang C."/>
            <person name="Hamasaki K."/>
        </authorList>
    </citation>
    <scope>NUCLEOTIDE SEQUENCE [LARGE SCALE GENOMIC DNA]</scope>
    <source>
        <strain evidence="9 10">CN-1</strain>
    </source>
</reference>
<keyword evidence="4 7" id="KW-0812">Transmembrane</keyword>
<evidence type="ECO:0000313" key="9">
    <source>
        <dbReference type="EMBL" id="BCX46281.1"/>
    </source>
</evidence>
<evidence type="ECO:0000256" key="1">
    <source>
        <dbReference type="ARBA" id="ARBA00004162"/>
    </source>
</evidence>
<sequence>MKKLQRKKRKPIPVPIASMGDIAFLLIIFFLVCSEISKEKNDLQLTLPFSEHVNKVKVPVVARVAVDEAGTIYFDGSQVDGAKDVEWGVRSLLTGTVSDDQRHVQFKCDSTLPKEVFEPVLKAIAAGGGIIEAVGEKDE</sequence>
<evidence type="ECO:0000313" key="10">
    <source>
        <dbReference type="Proteomes" id="UP001374893"/>
    </source>
</evidence>
<evidence type="ECO:0000256" key="7">
    <source>
        <dbReference type="RuleBase" id="RU003879"/>
    </source>
</evidence>
<evidence type="ECO:0000256" key="5">
    <source>
        <dbReference type="ARBA" id="ARBA00022989"/>
    </source>
</evidence>
<proteinExistence type="inferred from homology"/>
<dbReference type="EMBL" id="AP024702">
    <property type="protein sequence ID" value="BCX46281.1"/>
    <property type="molecule type" value="Genomic_DNA"/>
</dbReference>
<keyword evidence="5 8" id="KW-1133">Transmembrane helix</keyword>
<feature type="transmembrane region" description="Helical" evidence="8">
    <location>
        <begin position="12"/>
        <end position="32"/>
    </location>
</feature>
<name>A0ABM7R6T4_9BACT</name>
<evidence type="ECO:0000256" key="2">
    <source>
        <dbReference type="ARBA" id="ARBA00005811"/>
    </source>
</evidence>
<dbReference type="RefSeq" id="WP_338687738.1">
    <property type="nucleotide sequence ID" value="NZ_AP024702.1"/>
</dbReference>
<dbReference type="Pfam" id="PF02472">
    <property type="entry name" value="ExbD"/>
    <property type="match status" value="1"/>
</dbReference>
<dbReference type="Proteomes" id="UP001374893">
    <property type="component" value="Chromosome"/>
</dbReference>
<evidence type="ECO:0000256" key="3">
    <source>
        <dbReference type="ARBA" id="ARBA00022475"/>
    </source>
</evidence>
<dbReference type="InterPro" id="IPR003400">
    <property type="entry name" value="ExbD"/>
</dbReference>
<keyword evidence="7" id="KW-0653">Protein transport</keyword>
<comment type="similarity">
    <text evidence="2 7">Belongs to the ExbD/TolR family.</text>
</comment>
<evidence type="ECO:0000256" key="4">
    <source>
        <dbReference type="ARBA" id="ARBA00022692"/>
    </source>
</evidence>
<evidence type="ECO:0000256" key="6">
    <source>
        <dbReference type="ARBA" id="ARBA00023136"/>
    </source>
</evidence>
<evidence type="ECO:0000256" key="8">
    <source>
        <dbReference type="SAM" id="Phobius"/>
    </source>
</evidence>
<keyword evidence="6 8" id="KW-0472">Membrane</keyword>
<gene>
    <name evidence="9" type="ORF">HAHE_01890</name>
</gene>
<keyword evidence="7" id="KW-0813">Transport</keyword>
<keyword evidence="3" id="KW-1003">Cell membrane</keyword>
<protein>
    <recommendedName>
        <fullName evidence="11">Biopolymer transporter ExbD</fullName>
    </recommendedName>
</protein>
<accession>A0ABM7R6T4</accession>
<organism evidence="9 10">
    <name type="scientific">Haloferula helveola</name>
    <dbReference type="NCBI Taxonomy" id="490095"/>
    <lineage>
        <taxon>Bacteria</taxon>
        <taxon>Pseudomonadati</taxon>
        <taxon>Verrucomicrobiota</taxon>
        <taxon>Verrucomicrobiia</taxon>
        <taxon>Verrucomicrobiales</taxon>
        <taxon>Verrucomicrobiaceae</taxon>
        <taxon>Haloferula</taxon>
    </lineage>
</organism>